<dbReference type="AlphaFoldDB" id="A0A6V7NHJ5"/>
<dbReference type="CDD" id="cd12108">
    <property type="entry name" value="Hr-like"/>
    <property type="match status" value="1"/>
</dbReference>
<evidence type="ECO:0000259" key="1">
    <source>
        <dbReference type="Pfam" id="PF01814"/>
    </source>
</evidence>
<proteinExistence type="predicted"/>
<feature type="domain" description="Hemerythrin-like" evidence="1">
    <location>
        <begin position="32"/>
        <end position="177"/>
    </location>
</feature>
<accession>A0A6V7NHJ5</accession>
<dbReference type="InterPro" id="IPR012312">
    <property type="entry name" value="Hemerythrin-like"/>
</dbReference>
<name>A0A6V7NHJ5_ANACO</name>
<organism evidence="2">
    <name type="scientific">Ananas comosus var. bracteatus</name>
    <name type="common">red pineapple</name>
    <dbReference type="NCBI Taxonomy" id="296719"/>
    <lineage>
        <taxon>Eukaryota</taxon>
        <taxon>Viridiplantae</taxon>
        <taxon>Streptophyta</taxon>
        <taxon>Embryophyta</taxon>
        <taxon>Tracheophyta</taxon>
        <taxon>Spermatophyta</taxon>
        <taxon>Magnoliopsida</taxon>
        <taxon>Liliopsida</taxon>
        <taxon>Poales</taxon>
        <taxon>Bromeliaceae</taxon>
        <taxon>Bromelioideae</taxon>
        <taxon>Ananas</taxon>
    </lineage>
</organism>
<dbReference type="Pfam" id="PF01814">
    <property type="entry name" value="Hemerythrin"/>
    <property type="match status" value="1"/>
</dbReference>
<dbReference type="PANTHER" id="PTHR35739">
    <property type="entry name" value="OS01G0861700 PROTEIN"/>
    <property type="match status" value="1"/>
</dbReference>
<protein>
    <recommendedName>
        <fullName evidence="1">Hemerythrin-like domain-containing protein</fullName>
    </recommendedName>
</protein>
<sequence>MLRYVDSRFPGPPRAAAAAAAAEEEAAAAAAVALQHRSVERQAEGMARWAAEMAAAGARKKKGAATGVVAAEGRRLGRRYGELVEVMLEHARMEERVLFPVLERTAHRGVCKAANAEHARDLPMINGIKEDIKSLLVMEAGTPSYQEALVNLSLRLKTLLEHCKEHFKEEERELIPLFDAANRMLREEGNTSSRWAEEVMRAMEATHSQRLFPFFMAGLLPQEAVQYLDIVCRCIADKHHVVSMLRSLVASLEGKHPHSVISNYSLKSVSKQISF</sequence>
<gene>
    <name evidence="2" type="ORF">CB5_LOCUS1262</name>
</gene>
<reference evidence="2" key="1">
    <citation type="submission" date="2020-07" db="EMBL/GenBank/DDBJ databases">
        <authorList>
            <person name="Lin J."/>
        </authorList>
    </citation>
    <scope>NUCLEOTIDE SEQUENCE</scope>
</reference>
<dbReference type="EMBL" id="LR862138">
    <property type="protein sequence ID" value="CAD1818051.1"/>
    <property type="molecule type" value="Genomic_DNA"/>
</dbReference>
<dbReference type="Gene3D" id="1.20.120.520">
    <property type="entry name" value="nmb1532 protein domain like"/>
    <property type="match status" value="1"/>
</dbReference>
<evidence type="ECO:0000313" key="2">
    <source>
        <dbReference type="EMBL" id="CAD1818051.1"/>
    </source>
</evidence>
<dbReference type="PANTHER" id="PTHR35739:SF1">
    <property type="entry name" value="OS01G0861700 PROTEIN"/>
    <property type="match status" value="1"/>
</dbReference>